<dbReference type="InterPro" id="IPR011330">
    <property type="entry name" value="Glyco_hydro/deAcase_b/a-brl"/>
</dbReference>
<dbReference type="Proteomes" id="UP000826793">
    <property type="component" value="Unassembled WGS sequence"/>
</dbReference>
<protein>
    <submittedName>
        <fullName evidence="1">DUF5054 domain-containing protein</fullName>
    </submittedName>
</protein>
<reference evidence="1" key="1">
    <citation type="journal article" date="2021" name="PeerJ">
        <title>Extensive microbial diversity within the chicken gut microbiome revealed by metagenomics and culture.</title>
        <authorList>
            <person name="Gilroy R."/>
            <person name="Ravi A."/>
            <person name="Getino M."/>
            <person name="Pursley I."/>
            <person name="Horton D.L."/>
            <person name="Alikhan N.F."/>
            <person name="Baker D."/>
            <person name="Gharbi K."/>
            <person name="Hall N."/>
            <person name="Watson M."/>
            <person name="Adriaenssens E.M."/>
            <person name="Foster-Nyarko E."/>
            <person name="Jarju S."/>
            <person name="Secka A."/>
            <person name="Antonio M."/>
            <person name="Oren A."/>
            <person name="Chaudhuri R.R."/>
            <person name="La Ragione R."/>
            <person name="Hildebrand F."/>
            <person name="Pallen M.J."/>
        </authorList>
    </citation>
    <scope>NUCLEOTIDE SEQUENCE</scope>
    <source>
        <strain evidence="1">CHK185-1770</strain>
    </source>
</reference>
<evidence type="ECO:0000313" key="1">
    <source>
        <dbReference type="EMBL" id="HJB98244.1"/>
    </source>
</evidence>
<name>A0A9D2MVZ4_9FIRM</name>
<dbReference type="Gene3D" id="3.20.110.10">
    <property type="entry name" value="Glycoside hydrolase 38, N terminal domain"/>
    <property type="match status" value="1"/>
</dbReference>
<sequence length="669" mass="76677">MGTIKKVFVIHKTHLDIGFTDSAKTVLERYMDTFIPGAIETARVCNQDGKKNFVWTVGSFLIEHYLQHGKEPERLIRAIEEGAIAWHGLAVTTHTELMDGDLVRYDLSISQRLDQRFGRRTIAAKMTDVPSHTQALVPYLAEAGIQYLHVGVNGSSKLVKLPPLCRLRYGDDEVVLDYAGAYGGSSVFGEYAMEFAHTQDNMGPPQPQDVWEEIRRLQEKYPGAEIVSGTIDEFAQLVLAHKEELPVVTEELGDTWIHGAATDPYKMGAYAELLRLRDQWKRMDPSAPSTPQWEELCQNLMLVCEHTWGRDSKRWFSDYRNWEKEAFQAARKRDTVTEEDVLPAGEELREATLQQASLLQDQCRYSTLEESWEEQRTYIDQAVQALPDALQKEAQERLKALRPEQAPLCVQPTQEREFAINGYRVAVQEDGSLRLLQAPGGKTYSRAWLGRLAYQVYSAKTVYDNLETYNRDLEHTRVWAEGDFAKPGLDRVQGLEDRTFSYELERVERRENTLRLWLKADPQAAEQYGAPRQAVVSYTFQDKVQIQLDWFQKDASRIPEGIFFGVGLEGLREEQLQITKLDLPVSPYRVREGGNRKLHAATVVQCGSTKLESLHAPLLSVGGMHLYDENEAYGNLEDGLYYLLFNNRWNTNFRLWYEENASFVFQLKL</sequence>
<dbReference type="InterPro" id="IPR027291">
    <property type="entry name" value="Glyco_hydro_38_N_sf"/>
</dbReference>
<comment type="caution">
    <text evidence="1">The sequence shown here is derived from an EMBL/GenBank/DDBJ whole genome shotgun (WGS) entry which is preliminary data.</text>
</comment>
<dbReference type="CDD" id="cd10791">
    <property type="entry name" value="GH38N_AMII_like_1"/>
    <property type="match status" value="1"/>
</dbReference>
<dbReference type="SUPFAM" id="SSF88713">
    <property type="entry name" value="Glycoside hydrolase/deacetylase"/>
    <property type="match status" value="1"/>
</dbReference>
<reference evidence="1" key="2">
    <citation type="submission" date="2021-04" db="EMBL/GenBank/DDBJ databases">
        <authorList>
            <person name="Gilroy R."/>
        </authorList>
    </citation>
    <scope>NUCLEOTIDE SEQUENCE</scope>
    <source>
        <strain evidence="1">CHK185-1770</strain>
    </source>
</reference>
<dbReference type="GO" id="GO:0005975">
    <property type="term" value="P:carbohydrate metabolic process"/>
    <property type="evidence" value="ECO:0007669"/>
    <property type="project" value="InterPro"/>
</dbReference>
<evidence type="ECO:0000313" key="2">
    <source>
        <dbReference type="Proteomes" id="UP000826793"/>
    </source>
</evidence>
<gene>
    <name evidence="1" type="ORF">H9710_06660</name>
</gene>
<accession>A0A9D2MVZ4</accession>
<dbReference type="AlphaFoldDB" id="A0A9D2MVZ4"/>
<dbReference type="EMBL" id="DWXG01000052">
    <property type="protein sequence ID" value="HJB98244.1"/>
    <property type="molecule type" value="Genomic_DNA"/>
</dbReference>
<organism evidence="1 2">
    <name type="scientific">Candidatus Acutalibacter pullicola</name>
    <dbReference type="NCBI Taxonomy" id="2838417"/>
    <lineage>
        <taxon>Bacteria</taxon>
        <taxon>Bacillati</taxon>
        <taxon>Bacillota</taxon>
        <taxon>Clostridia</taxon>
        <taxon>Eubacteriales</taxon>
        <taxon>Acutalibacteraceae</taxon>
        <taxon>Acutalibacter</taxon>
    </lineage>
</organism>
<dbReference type="Pfam" id="PF16477">
    <property type="entry name" value="DUF5054"/>
    <property type="match status" value="1"/>
</dbReference>
<proteinExistence type="predicted"/>
<dbReference type="InterPro" id="IPR032482">
    <property type="entry name" value="DUF5054"/>
</dbReference>